<dbReference type="Proteomes" id="UP000604473">
    <property type="component" value="Unassembled WGS sequence"/>
</dbReference>
<evidence type="ECO:0000256" key="1">
    <source>
        <dbReference type="SAM" id="MobiDB-lite"/>
    </source>
</evidence>
<keyword evidence="2" id="KW-0812">Transmembrane</keyword>
<feature type="transmembrane region" description="Helical" evidence="2">
    <location>
        <begin position="12"/>
        <end position="31"/>
    </location>
</feature>
<dbReference type="RefSeq" id="WP_202249897.1">
    <property type="nucleotide sequence ID" value="NZ_JAESJJ010000023.1"/>
</dbReference>
<protein>
    <submittedName>
        <fullName evidence="3">Uncharacterized protein</fullName>
    </submittedName>
</protein>
<proteinExistence type="predicted"/>
<gene>
    <name evidence="3" type="ORF">JMM60_15685</name>
</gene>
<keyword evidence="4" id="KW-1185">Reference proteome</keyword>
<keyword evidence="2" id="KW-0472">Membrane</keyword>
<evidence type="ECO:0000256" key="2">
    <source>
        <dbReference type="SAM" id="Phobius"/>
    </source>
</evidence>
<comment type="caution">
    <text evidence="3">The sequence shown here is derived from an EMBL/GenBank/DDBJ whole genome shotgun (WGS) entry which is preliminary data.</text>
</comment>
<sequence>MGWTHADWSALGSVLSGIGTIVGAFAVIWAARLGSGTFESWREQKISERRIDQAERILIATYDAERSLGDLRHAAANLFARGSAQRDLQDGAEALTSEAAKAYRYYETHRETASLARRSLADCLPTAKALFDADLEQAIGELMKQFDIVFADVGWRAELSPDERQAKWKKPTPGVPSEDRNTMDATIAAQVARIEDICLPQLRAAGRKRRDDRPSV</sequence>
<organism evidence="3 4">
    <name type="scientific">Rhodovulum sulfidophilum</name>
    <name type="common">Rhodobacter sulfidophilus</name>
    <dbReference type="NCBI Taxonomy" id="35806"/>
    <lineage>
        <taxon>Bacteria</taxon>
        <taxon>Pseudomonadati</taxon>
        <taxon>Pseudomonadota</taxon>
        <taxon>Alphaproteobacteria</taxon>
        <taxon>Rhodobacterales</taxon>
        <taxon>Paracoccaceae</taxon>
        <taxon>Rhodovulum</taxon>
    </lineage>
</organism>
<feature type="region of interest" description="Disordered" evidence="1">
    <location>
        <begin position="163"/>
        <end position="182"/>
    </location>
</feature>
<evidence type="ECO:0000313" key="4">
    <source>
        <dbReference type="Proteomes" id="UP000604473"/>
    </source>
</evidence>
<dbReference type="EMBL" id="JAESJJ010000023">
    <property type="protein sequence ID" value="MBL3610215.1"/>
    <property type="molecule type" value="Genomic_DNA"/>
</dbReference>
<accession>A0ABS1RVU1</accession>
<evidence type="ECO:0000313" key="3">
    <source>
        <dbReference type="EMBL" id="MBL3610215.1"/>
    </source>
</evidence>
<name>A0ABS1RVU1_RHOSU</name>
<reference evidence="3 4" key="1">
    <citation type="submission" date="2021-01" db="EMBL/GenBank/DDBJ databases">
        <title>Draft genomes of Rhodovulum sulfidophilum.</title>
        <authorList>
            <person name="Guzman M.S."/>
        </authorList>
    </citation>
    <scope>NUCLEOTIDE SEQUENCE [LARGE SCALE GENOMIC DNA]</scope>
    <source>
        <strain evidence="3 4">AB35</strain>
    </source>
</reference>
<keyword evidence="2" id="KW-1133">Transmembrane helix</keyword>